<proteinExistence type="predicted"/>
<name>D6SNJ6_9BACT</name>
<comment type="caution">
    <text evidence="2">The sequence shown here is derived from an EMBL/GenBank/DDBJ whole genome shotgun (WGS) entry which is preliminary data.</text>
</comment>
<evidence type="ECO:0000313" key="2">
    <source>
        <dbReference type="EMBL" id="EFI34322.1"/>
    </source>
</evidence>
<dbReference type="AlphaFoldDB" id="D6SNJ6"/>
<accession>D6SNJ6</accession>
<keyword evidence="3" id="KW-1185">Reference proteome</keyword>
<feature type="compositionally biased region" description="Low complexity" evidence="1">
    <location>
        <begin position="120"/>
        <end position="130"/>
    </location>
</feature>
<feature type="region of interest" description="Disordered" evidence="1">
    <location>
        <begin position="1"/>
        <end position="152"/>
    </location>
</feature>
<dbReference type="EMBL" id="ACJN02000002">
    <property type="protein sequence ID" value="EFI34322.1"/>
    <property type="molecule type" value="Genomic_DNA"/>
</dbReference>
<organism evidence="2 3">
    <name type="scientific">Desulfonatronospira thiodismutans ASO3-1</name>
    <dbReference type="NCBI Taxonomy" id="555779"/>
    <lineage>
        <taxon>Bacteria</taxon>
        <taxon>Pseudomonadati</taxon>
        <taxon>Thermodesulfobacteriota</taxon>
        <taxon>Desulfovibrionia</taxon>
        <taxon>Desulfovibrionales</taxon>
        <taxon>Desulfonatronovibrionaceae</taxon>
        <taxon>Desulfonatronospira</taxon>
    </lineage>
</organism>
<evidence type="ECO:0000256" key="1">
    <source>
        <dbReference type="SAM" id="MobiDB-lite"/>
    </source>
</evidence>
<feature type="compositionally biased region" description="Basic and acidic residues" evidence="1">
    <location>
        <begin position="60"/>
        <end position="75"/>
    </location>
</feature>
<sequence>MAEIEGGVSLGSMGHDVQKKDQVKKPQGPETTDKNNELNAPKTGRPEKPAPEKSQNPMEMKNKEPAKMSLEEEAQKTVNNMPLADGAQQSPGIGMPGATQPQPMGGASPMQGMPAGGSAFGAPAGMNSAGAGPGAGPMPGMPGQGSMLNTMV</sequence>
<protein>
    <submittedName>
        <fullName evidence="2">Uncharacterized protein</fullName>
    </submittedName>
</protein>
<dbReference type="Proteomes" id="UP000005496">
    <property type="component" value="Unassembled WGS sequence"/>
</dbReference>
<gene>
    <name evidence="2" type="ORF">Dthio_PD1673</name>
</gene>
<reference evidence="2" key="1">
    <citation type="submission" date="2010-05" db="EMBL/GenBank/DDBJ databases">
        <title>The draft genome of Desulfonatronospira thiodismutans ASO3-1.</title>
        <authorList>
            <consortium name="US DOE Joint Genome Institute (JGI-PGF)"/>
            <person name="Lucas S."/>
            <person name="Copeland A."/>
            <person name="Lapidus A."/>
            <person name="Cheng J.-F."/>
            <person name="Bruce D."/>
            <person name="Goodwin L."/>
            <person name="Pitluck S."/>
            <person name="Chertkov O."/>
            <person name="Brettin T."/>
            <person name="Detter J.C."/>
            <person name="Han C."/>
            <person name="Land M.L."/>
            <person name="Hauser L."/>
            <person name="Kyrpides N."/>
            <person name="Mikhailova N."/>
            <person name="Muyzer G."/>
            <person name="Woyke T."/>
        </authorList>
    </citation>
    <scope>NUCLEOTIDE SEQUENCE [LARGE SCALE GENOMIC DNA]</scope>
    <source>
        <strain evidence="2">ASO3-1</strain>
    </source>
</reference>
<dbReference type="RefSeq" id="WP_008869650.1">
    <property type="nucleotide sequence ID" value="NZ_ACJN02000002.1"/>
</dbReference>
<evidence type="ECO:0000313" key="3">
    <source>
        <dbReference type="Proteomes" id="UP000005496"/>
    </source>
</evidence>